<feature type="region of interest" description="Disordered" evidence="1">
    <location>
        <begin position="1"/>
        <end position="27"/>
    </location>
</feature>
<gene>
    <name evidence="2" type="ORF">NCTC5053_00909</name>
</gene>
<dbReference type="AlphaFoldDB" id="A0A377ZVK0"/>
<proteinExistence type="predicted"/>
<accession>A0A377ZVK0</accession>
<name>A0A377ZVK0_KLEPN</name>
<dbReference type="EMBL" id="UGMN01000004">
    <property type="protein sequence ID" value="STU85946.1"/>
    <property type="molecule type" value="Genomic_DNA"/>
</dbReference>
<organism evidence="2 3">
    <name type="scientific">Klebsiella pneumoniae</name>
    <dbReference type="NCBI Taxonomy" id="573"/>
    <lineage>
        <taxon>Bacteria</taxon>
        <taxon>Pseudomonadati</taxon>
        <taxon>Pseudomonadota</taxon>
        <taxon>Gammaproteobacteria</taxon>
        <taxon>Enterobacterales</taxon>
        <taxon>Enterobacteriaceae</taxon>
        <taxon>Klebsiella/Raoultella group</taxon>
        <taxon>Klebsiella</taxon>
        <taxon>Klebsiella pneumoniae complex</taxon>
    </lineage>
</organism>
<evidence type="ECO:0000313" key="3">
    <source>
        <dbReference type="Proteomes" id="UP000254387"/>
    </source>
</evidence>
<protein>
    <submittedName>
        <fullName evidence="2">Uncharacterized protein</fullName>
    </submittedName>
</protein>
<dbReference type="Proteomes" id="UP000254387">
    <property type="component" value="Unassembled WGS sequence"/>
</dbReference>
<reference evidence="2 3" key="1">
    <citation type="submission" date="2018-06" db="EMBL/GenBank/DDBJ databases">
        <authorList>
            <consortium name="Pathogen Informatics"/>
            <person name="Doyle S."/>
        </authorList>
    </citation>
    <scope>NUCLEOTIDE SEQUENCE [LARGE SCALE GENOMIC DNA]</scope>
    <source>
        <strain evidence="2 3">NCTC5053</strain>
    </source>
</reference>
<sequence length="84" mass="9215">MKHRHRAGMASFAGKTAVQPSGAVNRLHHAERQPRLLQARPLLDMQFQIGGDIPRVTGRVGDPRRIESGIHQRLGDAHPVGIAL</sequence>
<evidence type="ECO:0000313" key="2">
    <source>
        <dbReference type="EMBL" id="STU85946.1"/>
    </source>
</evidence>
<evidence type="ECO:0000256" key="1">
    <source>
        <dbReference type="SAM" id="MobiDB-lite"/>
    </source>
</evidence>